<proteinExistence type="predicted"/>
<dbReference type="Proteomes" id="UP000051697">
    <property type="component" value="Unassembled WGS sequence"/>
</dbReference>
<name>A0A0R1RQG1_9LACO</name>
<keyword evidence="3" id="KW-1185">Reference proteome</keyword>
<dbReference type="InterPro" id="IPR036291">
    <property type="entry name" value="NAD(P)-bd_dom_sf"/>
</dbReference>
<feature type="domain" description="NAD(P)-binding" evidence="1">
    <location>
        <begin position="7"/>
        <end position="189"/>
    </location>
</feature>
<dbReference type="RefSeq" id="WP_057890019.1">
    <property type="nucleotide sequence ID" value="NZ_AZFE01000031.1"/>
</dbReference>
<reference evidence="2 3" key="1">
    <citation type="journal article" date="2015" name="Genome Announc.">
        <title>Expanding the biotechnology potential of lactobacilli through comparative genomics of 213 strains and associated genera.</title>
        <authorList>
            <person name="Sun Z."/>
            <person name="Harris H.M."/>
            <person name="McCann A."/>
            <person name="Guo C."/>
            <person name="Argimon S."/>
            <person name="Zhang W."/>
            <person name="Yang X."/>
            <person name="Jeffery I.B."/>
            <person name="Cooney J.C."/>
            <person name="Kagawa T.F."/>
            <person name="Liu W."/>
            <person name="Song Y."/>
            <person name="Salvetti E."/>
            <person name="Wrobel A."/>
            <person name="Rasinkangas P."/>
            <person name="Parkhill J."/>
            <person name="Rea M.C."/>
            <person name="O'Sullivan O."/>
            <person name="Ritari J."/>
            <person name="Douillard F.P."/>
            <person name="Paul Ross R."/>
            <person name="Yang R."/>
            <person name="Briner A.E."/>
            <person name="Felis G.E."/>
            <person name="de Vos W.M."/>
            <person name="Barrangou R."/>
            <person name="Klaenhammer T.R."/>
            <person name="Caufield P.W."/>
            <person name="Cui Y."/>
            <person name="Zhang H."/>
            <person name="O'Toole P.W."/>
        </authorList>
    </citation>
    <scope>NUCLEOTIDE SEQUENCE [LARGE SCALE GENOMIC DNA]</scope>
    <source>
        <strain evidence="2 3">DSM 15707</strain>
    </source>
</reference>
<dbReference type="STRING" id="1423778.FC70_GL001077"/>
<evidence type="ECO:0000313" key="3">
    <source>
        <dbReference type="Proteomes" id="UP000051697"/>
    </source>
</evidence>
<accession>A0A0R1RQG1</accession>
<protein>
    <recommendedName>
        <fullName evidence="1">NAD(P)-binding domain-containing protein</fullName>
    </recommendedName>
</protein>
<dbReference type="AlphaFoldDB" id="A0A0R1RQG1"/>
<organism evidence="2 3">
    <name type="scientific">Paucilactobacillus oligofermentans DSM 15707 = LMG 22743</name>
    <dbReference type="NCBI Taxonomy" id="1423778"/>
    <lineage>
        <taxon>Bacteria</taxon>
        <taxon>Bacillati</taxon>
        <taxon>Bacillota</taxon>
        <taxon>Bacilli</taxon>
        <taxon>Lactobacillales</taxon>
        <taxon>Lactobacillaceae</taxon>
        <taxon>Paucilactobacillus</taxon>
    </lineage>
</organism>
<gene>
    <name evidence="2" type="ORF">FC70_GL001077</name>
</gene>
<dbReference type="Pfam" id="PF13460">
    <property type="entry name" value="NAD_binding_10"/>
    <property type="match status" value="1"/>
</dbReference>
<dbReference type="PATRIC" id="fig|1423778.4.peg.1111"/>
<dbReference type="EMBL" id="AZFE01000031">
    <property type="protein sequence ID" value="KRL55480.1"/>
    <property type="molecule type" value="Genomic_DNA"/>
</dbReference>
<dbReference type="PANTHER" id="PTHR15020">
    <property type="entry name" value="FLAVIN REDUCTASE-RELATED"/>
    <property type="match status" value="1"/>
</dbReference>
<evidence type="ECO:0000259" key="1">
    <source>
        <dbReference type="Pfam" id="PF13460"/>
    </source>
</evidence>
<dbReference type="Gene3D" id="3.40.50.720">
    <property type="entry name" value="NAD(P)-binding Rossmann-like Domain"/>
    <property type="match status" value="1"/>
</dbReference>
<dbReference type="KEGG" id="lol:LACOL_0227"/>
<sequence length="213" mass="22923">MKILVIGAHGAIGQMLIKQLAANDNEVLAAVRDVKQLEQTKQITPVAFNLEDSYETLAKAMVGMDAVVFTAGSGGKTGADKTILIDLDGAVKSMKAAEMAGVKRFVLVSALYAENPEMWSDGMRPYYVAKYYADEWLKNNTSLNYTVIRPGSLTNDEPTNQIAVSTGKGDAGKIPRADVATVISEVLANEHMGHKIFNVITGNQAVNDAINNF</sequence>
<dbReference type="OrthoDB" id="9785372at2"/>
<comment type="caution">
    <text evidence="2">The sequence shown here is derived from an EMBL/GenBank/DDBJ whole genome shotgun (WGS) entry which is preliminary data.</text>
</comment>
<dbReference type="PANTHER" id="PTHR15020:SF50">
    <property type="entry name" value="UPF0659 PROTEIN YMR090W"/>
    <property type="match status" value="1"/>
</dbReference>
<dbReference type="SUPFAM" id="SSF51735">
    <property type="entry name" value="NAD(P)-binding Rossmann-fold domains"/>
    <property type="match status" value="1"/>
</dbReference>
<dbReference type="InterPro" id="IPR016040">
    <property type="entry name" value="NAD(P)-bd_dom"/>
</dbReference>
<dbReference type="CDD" id="cd05243">
    <property type="entry name" value="SDR_a5"/>
    <property type="match status" value="1"/>
</dbReference>
<evidence type="ECO:0000313" key="2">
    <source>
        <dbReference type="EMBL" id="KRL55480.1"/>
    </source>
</evidence>